<dbReference type="Pfam" id="PF05965">
    <property type="entry name" value="FYRC"/>
    <property type="match status" value="1"/>
</dbReference>
<dbReference type="InterPro" id="IPR003889">
    <property type="entry name" value="FYrich_C"/>
</dbReference>
<dbReference type="Pfam" id="PF05964">
    <property type="entry name" value="FYRN"/>
    <property type="match status" value="1"/>
</dbReference>
<evidence type="ECO:0000256" key="3">
    <source>
        <dbReference type="SAM" id="MobiDB-lite"/>
    </source>
</evidence>
<feature type="compositionally biased region" description="Polar residues" evidence="3">
    <location>
        <begin position="378"/>
        <end position="394"/>
    </location>
</feature>
<sequence>MENRFANGLETLAFTIENIIEFAPDQQNKENSSPIGEKSVQSGKESTINEKEENGQNGIKGTEAAAYSDGMRYGTIKEGENEEYTAINNHKTASIRRYQHVYTNTSYYEANADTLECVKMSVGFHGSAKKIKLNRDVLKKKFENSKVFMKSSNAIPHKIVHRIGSNNGTVRYKNDTGGSFDRDEVMVHYYNNDAYERNSPAYSRNITAYSGRERVKSNLSSVELNEDYVGYKNYSCDYNSDYDEDSESDSDIDEDGLAEFRSRLDDEKGEPLEVSVALCDKYKLLKQKYLDSKKFNSLSIEPPILGEKGYQLYCDRNRMRNSSTYLAPEKDASGIQEPKFLRYQGFGNNINEKNNSHRRKTYPGNYVLDDTGELITPLNNTLSTSGQNSRISNGTKEKSNPLRPMGSEEKIDIHRSQSFYLGKSYTFEAKPLENNEGTGNPNEKTSRKEDYFDQTWTSNKSEMDFTTRYKNTIKNSRNDEMIIVETSRPAYNTVPDSPPIKTTRLLKTNSTGQTFVPTKNDGLYFDAELSHPFDNKYGNEHYSSNGLSFHRGKIAPRVINIYPPKTAGSNSSGPLPKNQKLLAHKRLLMSRNGISHSVGMPGGKKRKRQVELSSRIRSVQPVPKDADGNYILPIQVGILTLLNLGKIVTDRETFHNERYIWPVGYVVQREYGSMIDPEKNVIYTCRIDDGGDGPRFYIESEDMPGKPIIAHTATGAWTTAVKLVNKIRKREHSNSASGPDYFGFSHPTIAKMIQDLEGSQLCKNYVFQRFTEMKDRHVRGVVKKGRGGKPSTFMLARGQEALKKFSKSSKIARDLATKIDKELGESNDNTKDSAVKVSASGD</sequence>
<dbReference type="PROSITE" id="PS51542">
    <property type="entry name" value="FYRN"/>
    <property type="match status" value="1"/>
</dbReference>
<dbReference type="SMART" id="SM00542">
    <property type="entry name" value="FYRC"/>
    <property type="match status" value="1"/>
</dbReference>
<evidence type="ECO:0000256" key="2">
    <source>
        <dbReference type="ARBA" id="ARBA00023242"/>
    </source>
</evidence>
<dbReference type="PANTHER" id="PTHR22715">
    <property type="entry name" value="TRANSFORMING GROWTH FACTOR BETA REGULATED GENE 1"/>
    <property type="match status" value="1"/>
</dbReference>
<keyword evidence="2" id="KW-0539">Nucleus</keyword>
<dbReference type="InterPro" id="IPR003888">
    <property type="entry name" value="FYrich_N"/>
</dbReference>
<dbReference type="EMBL" id="LSSK01000579">
    <property type="protein sequence ID" value="OMH82846.1"/>
    <property type="molecule type" value="Genomic_DNA"/>
</dbReference>
<dbReference type="GO" id="GO:0051726">
    <property type="term" value="P:regulation of cell cycle"/>
    <property type="evidence" value="ECO:0007669"/>
    <property type="project" value="TreeGrafter"/>
</dbReference>
<feature type="compositionally biased region" description="Polar residues" evidence="3">
    <location>
        <begin position="25"/>
        <end position="46"/>
    </location>
</feature>
<feature type="compositionally biased region" description="Basic and acidic residues" evidence="3">
    <location>
        <begin position="820"/>
        <end position="834"/>
    </location>
</feature>
<evidence type="ECO:0000313" key="5">
    <source>
        <dbReference type="Proteomes" id="UP000188320"/>
    </source>
</evidence>
<protein>
    <submittedName>
        <fullName evidence="4">Transforming growth factor beta regulator 1</fullName>
    </submittedName>
</protein>
<evidence type="ECO:0000313" key="4">
    <source>
        <dbReference type="EMBL" id="OMH82846.1"/>
    </source>
</evidence>
<dbReference type="PANTHER" id="PTHR22715:SF0">
    <property type="entry name" value="TRANSFORMING GROWTH FACTOR BETA REGULATOR 1"/>
    <property type="match status" value="1"/>
</dbReference>
<accession>A0A1R1PPD3</accession>
<proteinExistence type="predicted"/>
<feature type="region of interest" description="Disordered" evidence="3">
    <location>
        <begin position="378"/>
        <end position="406"/>
    </location>
</feature>
<gene>
    <name evidence="4" type="ORF">AX774_g3671</name>
</gene>
<dbReference type="AlphaFoldDB" id="A0A1R1PPD3"/>
<dbReference type="Gene3D" id="3.30.160.360">
    <property type="match status" value="1"/>
</dbReference>
<feature type="compositionally biased region" description="Basic and acidic residues" evidence="3">
    <location>
        <begin position="395"/>
        <end position="406"/>
    </location>
</feature>
<organism evidence="4 5">
    <name type="scientific">Zancudomyces culisetae</name>
    <name type="common">Gut fungus</name>
    <name type="synonym">Smittium culisetae</name>
    <dbReference type="NCBI Taxonomy" id="1213189"/>
    <lineage>
        <taxon>Eukaryota</taxon>
        <taxon>Fungi</taxon>
        <taxon>Fungi incertae sedis</taxon>
        <taxon>Zoopagomycota</taxon>
        <taxon>Kickxellomycotina</taxon>
        <taxon>Harpellomycetes</taxon>
        <taxon>Harpellales</taxon>
        <taxon>Legeriomycetaceae</taxon>
        <taxon>Zancudomyces</taxon>
    </lineage>
</organism>
<dbReference type="Proteomes" id="UP000188320">
    <property type="component" value="Unassembled WGS sequence"/>
</dbReference>
<feature type="region of interest" description="Disordered" evidence="3">
    <location>
        <begin position="820"/>
        <end position="842"/>
    </location>
</feature>
<dbReference type="PROSITE" id="PS51543">
    <property type="entry name" value="FYRC"/>
    <property type="match status" value="1"/>
</dbReference>
<dbReference type="GO" id="GO:0005634">
    <property type="term" value="C:nucleus"/>
    <property type="evidence" value="ECO:0007669"/>
    <property type="project" value="UniProtKB-SubCell"/>
</dbReference>
<dbReference type="OrthoDB" id="285793at2759"/>
<comment type="subcellular location">
    <subcellularLocation>
        <location evidence="1">Nucleus</location>
    </subcellularLocation>
</comment>
<feature type="region of interest" description="Disordered" evidence="3">
    <location>
        <begin position="25"/>
        <end position="61"/>
    </location>
</feature>
<comment type="caution">
    <text evidence="4">The sequence shown here is derived from an EMBL/GenBank/DDBJ whole genome shotgun (WGS) entry which is preliminary data.</text>
</comment>
<dbReference type="SMART" id="SM00541">
    <property type="entry name" value="FYRN"/>
    <property type="match status" value="1"/>
</dbReference>
<keyword evidence="5" id="KW-1185">Reference proteome</keyword>
<dbReference type="InterPro" id="IPR040092">
    <property type="entry name" value="TBRG1"/>
</dbReference>
<evidence type="ECO:0000256" key="1">
    <source>
        <dbReference type="ARBA" id="ARBA00004123"/>
    </source>
</evidence>
<name>A0A1R1PPD3_ZANCU</name>
<reference evidence="5" key="1">
    <citation type="submission" date="2017-01" db="EMBL/GenBank/DDBJ databases">
        <authorList>
            <person name="Wang Y."/>
            <person name="White M."/>
            <person name="Kvist S."/>
            <person name="Moncalvo J.-M."/>
        </authorList>
    </citation>
    <scope>NUCLEOTIDE SEQUENCE [LARGE SCALE GENOMIC DNA]</scope>
    <source>
        <strain evidence="5">COL-18-3</strain>
    </source>
</reference>